<keyword evidence="3" id="KW-1185">Reference proteome</keyword>
<reference evidence="4" key="1">
    <citation type="submission" date="2022-11" db="UniProtKB">
        <authorList>
            <consortium name="WormBaseParasite"/>
        </authorList>
    </citation>
    <scope>IDENTIFICATION</scope>
</reference>
<dbReference type="InterPro" id="IPR017853">
    <property type="entry name" value="GH"/>
</dbReference>
<dbReference type="InterPro" id="IPR013785">
    <property type="entry name" value="Aldolase_TIM"/>
</dbReference>
<dbReference type="Pfam" id="PF03537">
    <property type="entry name" value="Glyco_hydro_114"/>
    <property type="match status" value="1"/>
</dbReference>
<evidence type="ECO:0000313" key="3">
    <source>
        <dbReference type="Proteomes" id="UP000887566"/>
    </source>
</evidence>
<evidence type="ECO:0000313" key="4">
    <source>
        <dbReference type="WBParaSite" id="PSAMB.scaffold1950size26476.g15745.t1"/>
    </source>
</evidence>
<feature type="chain" id="PRO_5037378703" evidence="1">
    <location>
        <begin position="36"/>
        <end position="285"/>
    </location>
</feature>
<protein>
    <submittedName>
        <fullName evidence="4">Glycoside-hydrolase family GH114 TIM-barrel domain-containing protein</fullName>
    </submittedName>
</protein>
<proteinExistence type="predicted"/>
<dbReference type="PANTHER" id="PTHR35882:SF2">
    <property type="entry name" value="PELA"/>
    <property type="match status" value="1"/>
</dbReference>
<keyword evidence="1" id="KW-0732">Signal</keyword>
<dbReference type="WBParaSite" id="PSAMB.scaffold1950size26476.g15745.t1">
    <property type="protein sequence ID" value="PSAMB.scaffold1950size26476.g15745.t1"/>
    <property type="gene ID" value="PSAMB.scaffold1950size26476.g15745"/>
</dbReference>
<organism evidence="3 4">
    <name type="scientific">Plectus sambesii</name>
    <dbReference type="NCBI Taxonomy" id="2011161"/>
    <lineage>
        <taxon>Eukaryota</taxon>
        <taxon>Metazoa</taxon>
        <taxon>Ecdysozoa</taxon>
        <taxon>Nematoda</taxon>
        <taxon>Chromadorea</taxon>
        <taxon>Plectida</taxon>
        <taxon>Plectina</taxon>
        <taxon>Plectoidea</taxon>
        <taxon>Plectidae</taxon>
        <taxon>Plectus</taxon>
    </lineage>
</organism>
<dbReference type="PROSITE" id="PS51257">
    <property type="entry name" value="PROKAR_LIPOPROTEIN"/>
    <property type="match status" value="1"/>
</dbReference>
<sequence>MYIKSTFGTIESSGLNMSFLLSCFLLTVLCRTTDALNSVAWYYGDAVPVQQLSKFEVAVVSPSSNLNPATVSGATKYFAYVSLGEVTSDLPYYRDVPKSWIVAGNDVWGSEVINISVPAYADFFATKVVGPLWTRGYRGFFLDTMDSYELYATTSAAQAKQKAGMVNVIKAIKARYPSASLIFNRGFEILPQVHDLVYAVAFESLYASWDNEAKIYKPVDAEERNDLLAEVRNSKQLYPNIPIISIEYCAPTNNVCQQNAITNVRAQGVIPYVADGLLMTMGRSV</sequence>
<feature type="signal peptide" evidence="1">
    <location>
        <begin position="1"/>
        <end position="35"/>
    </location>
</feature>
<dbReference type="PANTHER" id="PTHR35882">
    <property type="entry name" value="PELA"/>
    <property type="match status" value="1"/>
</dbReference>
<dbReference type="SUPFAM" id="SSF51445">
    <property type="entry name" value="(Trans)glycosidases"/>
    <property type="match status" value="1"/>
</dbReference>
<feature type="domain" description="Glycoside-hydrolase family GH114 TIM-barrel" evidence="2">
    <location>
        <begin position="55"/>
        <end position="278"/>
    </location>
</feature>
<dbReference type="AlphaFoldDB" id="A0A914VGV0"/>
<name>A0A914VGV0_9BILA</name>
<dbReference type="Gene3D" id="3.20.20.70">
    <property type="entry name" value="Aldolase class I"/>
    <property type="match status" value="1"/>
</dbReference>
<dbReference type="Proteomes" id="UP000887566">
    <property type="component" value="Unplaced"/>
</dbReference>
<accession>A0A914VGV0</accession>
<dbReference type="InterPro" id="IPR004352">
    <property type="entry name" value="GH114_TIM-barrel"/>
</dbReference>
<evidence type="ECO:0000259" key="2">
    <source>
        <dbReference type="Pfam" id="PF03537"/>
    </source>
</evidence>
<evidence type="ECO:0000256" key="1">
    <source>
        <dbReference type="SAM" id="SignalP"/>
    </source>
</evidence>